<keyword evidence="2" id="KW-1185">Reference proteome</keyword>
<dbReference type="InterPro" id="IPR036890">
    <property type="entry name" value="HATPase_C_sf"/>
</dbReference>
<keyword evidence="1" id="KW-0547">Nucleotide-binding</keyword>
<dbReference type="GO" id="GO:0005524">
    <property type="term" value="F:ATP binding"/>
    <property type="evidence" value="ECO:0007669"/>
    <property type="project" value="UniProtKB-KW"/>
</dbReference>
<dbReference type="Gene3D" id="3.30.565.10">
    <property type="entry name" value="Histidine kinase-like ATPase, C-terminal domain"/>
    <property type="match status" value="1"/>
</dbReference>
<dbReference type="RefSeq" id="WP_135484026.1">
    <property type="nucleotide sequence ID" value="NZ_SRMF01000006.1"/>
</dbReference>
<evidence type="ECO:0000313" key="2">
    <source>
        <dbReference type="Proteomes" id="UP000297475"/>
    </source>
</evidence>
<comment type="caution">
    <text evidence="1">The sequence shown here is derived from an EMBL/GenBank/DDBJ whole genome shotgun (WGS) entry which is preliminary data.</text>
</comment>
<accession>A0A4Z0W5F3</accession>
<name>A0A4Z0W5F3_9GAMM</name>
<gene>
    <name evidence="1" type="ORF">E4656_14560</name>
</gene>
<organism evidence="1 2">
    <name type="scientific">Natronospirillum operosum</name>
    <dbReference type="NCBI Taxonomy" id="2759953"/>
    <lineage>
        <taxon>Bacteria</taxon>
        <taxon>Pseudomonadati</taxon>
        <taxon>Pseudomonadota</taxon>
        <taxon>Gammaproteobacteria</taxon>
        <taxon>Oceanospirillales</taxon>
        <taxon>Natronospirillaceae</taxon>
        <taxon>Natronospirillum</taxon>
    </lineage>
</organism>
<dbReference type="OrthoDB" id="7062215at2"/>
<reference evidence="1 2" key="1">
    <citation type="submission" date="2019-04" db="EMBL/GenBank/DDBJ databases">
        <title>Natronospirillum operosus gen. nov., sp. nov., a haloalkaliphilic satellite isolated from decaying biomass of laboratory culture of cyanobacterium Geitlerinema sp. and proposal of Natronospirillaceae fam. nov. and Saccharospirillaceae fam. nov.</title>
        <authorList>
            <person name="Kevbrin V."/>
            <person name="Boltyanskaya Y."/>
            <person name="Koziaeva V."/>
            <person name="Grouzdev D.S."/>
            <person name="Park M."/>
            <person name="Cho J."/>
        </authorList>
    </citation>
    <scope>NUCLEOTIDE SEQUENCE [LARGE SCALE GENOMIC DNA]</scope>
    <source>
        <strain evidence="1 2">G-116</strain>
    </source>
</reference>
<protein>
    <submittedName>
        <fullName evidence="1">ATP-binding protein</fullName>
    </submittedName>
</protein>
<sequence length="170" mass="19126">MSDSITFTIEPDWREIDRINNQAREFLAQTLLASSGVDTYTMVLSELMENGIKYGRGNKPIEVSVKVTRRSIRIQVDNYVDAAQLPSLKNLDRTLQWIRGIQDPYQAFLERVRQIAREPLSDGKSCLGLVRIAYEGRADLDFILEDDRLSVSAVASLSPSMCVPETSEGV</sequence>
<evidence type="ECO:0000313" key="1">
    <source>
        <dbReference type="EMBL" id="TGG92097.1"/>
    </source>
</evidence>
<dbReference type="AlphaFoldDB" id="A0A4Z0W5F3"/>
<dbReference type="EMBL" id="SRMF01000006">
    <property type="protein sequence ID" value="TGG92097.1"/>
    <property type="molecule type" value="Genomic_DNA"/>
</dbReference>
<keyword evidence="1" id="KW-0067">ATP-binding</keyword>
<proteinExistence type="predicted"/>
<dbReference type="Proteomes" id="UP000297475">
    <property type="component" value="Unassembled WGS sequence"/>
</dbReference>